<dbReference type="InterPro" id="IPR001031">
    <property type="entry name" value="Thioesterase"/>
</dbReference>
<dbReference type="SUPFAM" id="SSF53474">
    <property type="entry name" value="alpha/beta-Hydrolases"/>
    <property type="match status" value="1"/>
</dbReference>
<dbReference type="Proteomes" id="UP000480222">
    <property type="component" value="Unassembled WGS sequence"/>
</dbReference>
<name>A0A811G4A2_CORDP</name>
<sequence length="188" mass="20041">MGGTVAQRVAVQWRDQGIAVGALVLIDSNSPDRIRALTGMNDREVDAEFARRYLRSLQAFGANTVDASAVTESDPASGVARALAGQGLALKDVERRISVFTRHLAGLAQLRARPLVDVPTLLVIAEHQSPANSGVGMGVDDARDTEHLGWGDNLPTSTTEIMVPGHHYSVLSAPGLEIISEQIRELLA</sequence>
<evidence type="ECO:0000313" key="3">
    <source>
        <dbReference type="Proteomes" id="UP000480222"/>
    </source>
</evidence>
<dbReference type="InterPro" id="IPR029058">
    <property type="entry name" value="AB_hydrolase_fold"/>
</dbReference>
<dbReference type="Pfam" id="PF00975">
    <property type="entry name" value="Thioesterase"/>
    <property type="match status" value="1"/>
</dbReference>
<dbReference type="Gene3D" id="3.40.50.1820">
    <property type="entry name" value="alpha/beta hydrolase"/>
    <property type="match status" value="1"/>
</dbReference>
<dbReference type="EMBL" id="CADDAV010000033">
    <property type="protein sequence ID" value="CAB0622713.1"/>
    <property type="molecule type" value="Genomic_DNA"/>
</dbReference>
<gene>
    <name evidence="2" type="ORF">CIP107547_02365</name>
</gene>
<organism evidence="2 3">
    <name type="scientific">Corynebacterium diphtheriae</name>
    <dbReference type="NCBI Taxonomy" id="1717"/>
    <lineage>
        <taxon>Bacteria</taxon>
        <taxon>Bacillati</taxon>
        <taxon>Actinomycetota</taxon>
        <taxon>Actinomycetes</taxon>
        <taxon>Mycobacteriales</taxon>
        <taxon>Corynebacteriaceae</taxon>
        <taxon>Corynebacterium</taxon>
    </lineage>
</organism>
<accession>A0A811G4A2</accession>
<comment type="caution">
    <text evidence="2">The sequence shown here is derived from an EMBL/GenBank/DDBJ whole genome shotgun (WGS) entry which is preliminary data.</text>
</comment>
<reference evidence="2 3" key="1">
    <citation type="submission" date="2020-02" db="EMBL/GenBank/DDBJ databases">
        <authorList>
            <person name="Brisse S."/>
        </authorList>
    </citation>
    <scope>NUCLEOTIDE SEQUENCE [LARGE SCALE GENOMIC DNA]</scope>
    <source>
        <strain evidence="2">CIP107547</strain>
    </source>
</reference>
<evidence type="ECO:0000313" key="2">
    <source>
        <dbReference type="EMBL" id="CAB0622713.1"/>
    </source>
</evidence>
<proteinExistence type="predicted"/>
<dbReference type="AlphaFoldDB" id="A0A811G4A2"/>
<feature type="domain" description="Thioesterase" evidence="1">
    <location>
        <begin position="1"/>
        <end position="184"/>
    </location>
</feature>
<evidence type="ECO:0000259" key="1">
    <source>
        <dbReference type="Pfam" id="PF00975"/>
    </source>
</evidence>
<protein>
    <submittedName>
        <fullName evidence="2">Polyketide synthase</fullName>
    </submittedName>
</protein>